<dbReference type="CDD" id="cd04465">
    <property type="entry name" value="S1_RPS1_repeat_ec2_hs2"/>
    <property type="match status" value="1"/>
</dbReference>
<dbReference type="FunFam" id="2.40.50.140:FF:000114">
    <property type="entry name" value="30S ribosomal protein S1"/>
    <property type="match status" value="1"/>
</dbReference>
<dbReference type="FunFam" id="2.40.50.140:FF:000214">
    <property type="entry name" value="30S ribosomal protein S1"/>
    <property type="match status" value="1"/>
</dbReference>
<dbReference type="FunFam" id="2.40.50.140:FF:000190">
    <property type="entry name" value="30S ribosomal protein S1"/>
    <property type="match status" value="1"/>
</dbReference>
<gene>
    <name evidence="8" type="primary">rpsA</name>
    <name evidence="8" type="ORF">SAMEA2696415_01029</name>
</gene>
<evidence type="ECO:0000256" key="4">
    <source>
        <dbReference type="ARBA" id="ARBA00022980"/>
    </source>
</evidence>
<dbReference type="Pfam" id="PF00575">
    <property type="entry name" value="S1"/>
    <property type="match status" value="4"/>
</dbReference>
<comment type="similarity">
    <text evidence="1">Belongs to the bacterial ribosomal protein bS1 family.</text>
</comment>
<dbReference type="PANTHER" id="PTHR10724:SF7">
    <property type="entry name" value="SMALL RIBOSOMAL SUBUNIT PROTEIN BS1C"/>
    <property type="match status" value="1"/>
</dbReference>
<keyword evidence="2" id="KW-0677">Repeat</keyword>
<feature type="domain" description="S1 motif" evidence="7">
    <location>
        <begin position="107"/>
        <end position="173"/>
    </location>
</feature>
<dbReference type="PRINTS" id="PR00681">
    <property type="entry name" value="RIBOSOMALS1"/>
</dbReference>
<dbReference type="SUPFAM" id="SSF50249">
    <property type="entry name" value="Nucleic acid-binding proteins"/>
    <property type="match status" value="4"/>
</dbReference>
<accession>A0A4G3UY83</accession>
<feature type="domain" description="S1 motif" evidence="7">
    <location>
        <begin position="279"/>
        <end position="348"/>
    </location>
</feature>
<dbReference type="GO" id="GO:0006412">
    <property type="term" value="P:translation"/>
    <property type="evidence" value="ECO:0007669"/>
    <property type="project" value="TreeGrafter"/>
</dbReference>
<dbReference type="NCBIfam" id="NF005208">
    <property type="entry name" value="PRK06676.1"/>
    <property type="match status" value="1"/>
</dbReference>
<organism evidence="8">
    <name type="scientific">Streptococcus pneumoniae</name>
    <dbReference type="NCBI Taxonomy" id="1313"/>
    <lineage>
        <taxon>Bacteria</taxon>
        <taxon>Bacillati</taxon>
        <taxon>Bacillota</taxon>
        <taxon>Bacilli</taxon>
        <taxon>Lactobacillales</taxon>
        <taxon>Streptococcaceae</taxon>
        <taxon>Streptococcus</taxon>
    </lineage>
</organism>
<evidence type="ECO:0000256" key="3">
    <source>
        <dbReference type="ARBA" id="ARBA00022884"/>
    </source>
</evidence>
<dbReference type="CDD" id="cd05692">
    <property type="entry name" value="S1_RPS1_repeat_hs4"/>
    <property type="match status" value="1"/>
</dbReference>
<keyword evidence="5" id="KW-0687">Ribonucleoprotein</keyword>
<dbReference type="PANTHER" id="PTHR10724">
    <property type="entry name" value="30S RIBOSOMAL PROTEIN S1"/>
    <property type="match status" value="1"/>
</dbReference>
<dbReference type="AlphaFoldDB" id="A0A4G3UY83"/>
<evidence type="ECO:0000313" key="8">
    <source>
        <dbReference type="EMBL" id="VNP79593.1"/>
    </source>
</evidence>
<dbReference type="GO" id="GO:0003735">
    <property type="term" value="F:structural constituent of ribosome"/>
    <property type="evidence" value="ECO:0007669"/>
    <property type="project" value="TreeGrafter"/>
</dbReference>
<dbReference type="InterPro" id="IPR003029">
    <property type="entry name" value="S1_domain"/>
</dbReference>
<feature type="region of interest" description="Disordered" evidence="6">
    <location>
        <begin position="351"/>
        <end position="400"/>
    </location>
</feature>
<evidence type="ECO:0000256" key="2">
    <source>
        <dbReference type="ARBA" id="ARBA00022737"/>
    </source>
</evidence>
<keyword evidence="3" id="KW-0694">RNA-binding</keyword>
<evidence type="ECO:0000256" key="6">
    <source>
        <dbReference type="SAM" id="MobiDB-lite"/>
    </source>
</evidence>
<dbReference type="InterPro" id="IPR012340">
    <property type="entry name" value="NA-bd_OB-fold"/>
</dbReference>
<keyword evidence="4 8" id="KW-0689">Ribosomal protein</keyword>
<feature type="compositionally biased region" description="Basic and acidic residues" evidence="6">
    <location>
        <begin position="351"/>
        <end position="366"/>
    </location>
</feature>
<sequence length="400" mass="43926">MNEFEDLLNSVSQVETGDVVSAEVLTVDATQANVAISGTGVEGVLTLRELTNDRDADINDFVKVGEVLDVLVLRQVVGKDTDTVTYLVSKKRLEARKAWDKLVGREEEVVTVKGTRAVKGGLSVEFEGVRGFIPASMLDTRFVRNAERFVGQEFDTKIKEVNAKENRFILSRREVVEAATAAARAEVFGKLAVGDVVTGKVARITSFGAFIDLGGVDGLVHLTELSHERNVSPKSVVTVGEEIEVKILDLNEEEGRVSLSLKATVPGPWDGVEQKLAKGDVVEGTVKRLTDFGAFVEVLPGIDGLVHVSQISHKRIENPKEALKVGQEVQVKVLEVNADAERVSLSIKALEERPAQEEGQKEEKRATRPRRPRRQEKRDFELPETQTGFSMADLFGDIEL</sequence>
<name>A0A4G3UY83_STREE</name>
<dbReference type="Gene3D" id="2.40.50.140">
    <property type="entry name" value="Nucleic acid-binding proteins"/>
    <property type="match status" value="4"/>
</dbReference>
<dbReference type="InterPro" id="IPR035104">
    <property type="entry name" value="Ribosomal_protein_S1-like"/>
</dbReference>
<proteinExistence type="inferred from homology"/>
<evidence type="ECO:0000256" key="5">
    <source>
        <dbReference type="ARBA" id="ARBA00023274"/>
    </source>
</evidence>
<dbReference type="RefSeq" id="WP_130884483.1">
    <property type="nucleotide sequence ID" value="NZ_LR216055.1"/>
</dbReference>
<evidence type="ECO:0000256" key="1">
    <source>
        <dbReference type="ARBA" id="ARBA00006767"/>
    </source>
</evidence>
<dbReference type="GO" id="GO:0022627">
    <property type="term" value="C:cytosolic small ribosomal subunit"/>
    <property type="evidence" value="ECO:0007669"/>
    <property type="project" value="TreeGrafter"/>
</dbReference>
<dbReference type="EMBL" id="CAATGY010000012">
    <property type="protein sequence ID" value="VNP79593.1"/>
    <property type="molecule type" value="Genomic_DNA"/>
</dbReference>
<dbReference type="InterPro" id="IPR050437">
    <property type="entry name" value="Ribos_protein_bS1-like"/>
</dbReference>
<protein>
    <submittedName>
        <fullName evidence="8">30S ribosomal protein S1</fullName>
    </submittedName>
</protein>
<reference evidence="8" key="1">
    <citation type="submission" date="2019-04" db="EMBL/GenBank/DDBJ databases">
        <authorList>
            <consortium name="Pathogen Informatics"/>
        </authorList>
    </citation>
    <scope>NUCLEOTIDE SEQUENCE</scope>
    <source>
        <strain evidence="8">GPSC62</strain>
    </source>
</reference>
<feature type="domain" description="S1 motif" evidence="7">
    <location>
        <begin position="194"/>
        <end position="262"/>
    </location>
</feature>
<dbReference type="PROSITE" id="PS50126">
    <property type="entry name" value="S1"/>
    <property type="match status" value="4"/>
</dbReference>
<dbReference type="SMART" id="SM00316">
    <property type="entry name" value="S1"/>
    <property type="match status" value="4"/>
</dbReference>
<dbReference type="GO" id="GO:0003729">
    <property type="term" value="F:mRNA binding"/>
    <property type="evidence" value="ECO:0007669"/>
    <property type="project" value="TreeGrafter"/>
</dbReference>
<evidence type="ECO:0000259" key="7">
    <source>
        <dbReference type="PROSITE" id="PS50126"/>
    </source>
</evidence>
<dbReference type="CDD" id="cd05688">
    <property type="entry name" value="S1_RPS1_repeat_ec3"/>
    <property type="match status" value="1"/>
</dbReference>
<feature type="domain" description="S1 motif" evidence="7">
    <location>
        <begin position="17"/>
        <end position="74"/>
    </location>
</feature>